<dbReference type="InterPro" id="IPR036962">
    <property type="entry name" value="Glyco_hydro_3_N_sf"/>
</dbReference>
<comment type="similarity">
    <text evidence="1">Belongs to the glycosyl hydrolase 3 family.</text>
</comment>
<evidence type="ECO:0000313" key="6">
    <source>
        <dbReference type="EMBL" id="MBJ7633288.1"/>
    </source>
</evidence>
<evidence type="ECO:0000256" key="2">
    <source>
        <dbReference type="ARBA" id="ARBA00022729"/>
    </source>
</evidence>
<dbReference type="EMBL" id="JAAOCP010000014">
    <property type="protein sequence ID" value="MBJ7639700.1"/>
    <property type="molecule type" value="Genomic_DNA"/>
</dbReference>
<dbReference type="GO" id="GO:0045493">
    <property type="term" value="P:xylan catabolic process"/>
    <property type="evidence" value="ECO:0007669"/>
    <property type="project" value="InterPro"/>
</dbReference>
<dbReference type="InterPro" id="IPR017853">
    <property type="entry name" value="GH"/>
</dbReference>
<dbReference type="SMART" id="SM01217">
    <property type="entry name" value="Fn3_like"/>
    <property type="match status" value="1"/>
</dbReference>
<evidence type="ECO:0000313" key="7">
    <source>
        <dbReference type="EMBL" id="MBJ7639700.1"/>
    </source>
</evidence>
<accession>A0A4Z0RPL1</accession>
<dbReference type="Proteomes" id="UP000728106">
    <property type="component" value="Unassembled WGS sequence"/>
</dbReference>
<dbReference type="Pfam" id="PF00933">
    <property type="entry name" value="Glyco_hydro_3"/>
    <property type="match status" value="1"/>
</dbReference>
<dbReference type="SUPFAM" id="SSF51445">
    <property type="entry name" value="(Trans)glycosidases"/>
    <property type="match status" value="1"/>
</dbReference>
<dbReference type="Pfam" id="PF14310">
    <property type="entry name" value="Fn3-like"/>
    <property type="match status" value="1"/>
</dbReference>
<keyword evidence="8" id="KW-1185">Reference proteome</keyword>
<dbReference type="AlphaFoldDB" id="A0A4Z0RPL1"/>
<protein>
    <submittedName>
        <fullName evidence="7">Glycoside hydrolase family 3 protein</fullName>
    </submittedName>
</protein>
<evidence type="ECO:0000256" key="1">
    <source>
        <dbReference type="ARBA" id="ARBA00005336"/>
    </source>
</evidence>
<dbReference type="InterPro" id="IPR001764">
    <property type="entry name" value="Glyco_hydro_3_N"/>
</dbReference>
<dbReference type="Gene3D" id="2.60.40.10">
    <property type="entry name" value="Immunoglobulins"/>
    <property type="match status" value="1"/>
</dbReference>
<dbReference type="SUPFAM" id="SSF52279">
    <property type="entry name" value="Beta-D-glucan exohydrolase, C-terminal domain"/>
    <property type="match status" value="1"/>
</dbReference>
<dbReference type="EMBL" id="JAAOCX010000014">
    <property type="protein sequence ID" value="MBJ7633288.1"/>
    <property type="molecule type" value="Genomic_DNA"/>
</dbReference>
<keyword evidence="2" id="KW-0732">Signal</keyword>
<dbReference type="PANTHER" id="PTHR42721:SF3">
    <property type="entry name" value="BETA-D-XYLOSIDASE 5-RELATED"/>
    <property type="match status" value="1"/>
</dbReference>
<dbReference type="Gene3D" id="3.20.20.300">
    <property type="entry name" value="Glycoside hydrolase, family 3, N-terminal domain"/>
    <property type="match status" value="1"/>
</dbReference>
<evidence type="ECO:0000313" key="8">
    <source>
        <dbReference type="Proteomes" id="UP000728106"/>
    </source>
</evidence>
<dbReference type="PANTHER" id="PTHR42721">
    <property type="entry name" value="SUGAR HYDROLASE-RELATED"/>
    <property type="match status" value="1"/>
</dbReference>
<dbReference type="GO" id="GO:0031222">
    <property type="term" value="P:arabinan catabolic process"/>
    <property type="evidence" value="ECO:0007669"/>
    <property type="project" value="TreeGrafter"/>
</dbReference>
<name>A0A4Z0RPL1_WEICO</name>
<proteinExistence type="inferred from homology"/>
<evidence type="ECO:0000256" key="3">
    <source>
        <dbReference type="ARBA" id="ARBA00022801"/>
    </source>
</evidence>
<feature type="domain" description="Fibronectin type III-like" evidence="5">
    <location>
        <begin position="619"/>
        <end position="688"/>
    </location>
</feature>
<dbReference type="GO" id="GO:0046556">
    <property type="term" value="F:alpha-L-arabinofuranosidase activity"/>
    <property type="evidence" value="ECO:0007669"/>
    <property type="project" value="TreeGrafter"/>
</dbReference>
<dbReference type="InterPro" id="IPR002772">
    <property type="entry name" value="Glyco_hydro_3_C"/>
</dbReference>
<dbReference type="Gene3D" id="3.40.50.1700">
    <property type="entry name" value="Glycoside hydrolase family 3 C-terminal domain"/>
    <property type="match status" value="1"/>
</dbReference>
<dbReference type="InterPro" id="IPR026891">
    <property type="entry name" value="Fn3-like"/>
</dbReference>
<evidence type="ECO:0000259" key="5">
    <source>
        <dbReference type="SMART" id="SM01217"/>
    </source>
</evidence>
<comment type="caution">
    <text evidence="7">The sequence shown here is derived from an EMBL/GenBank/DDBJ whole genome shotgun (WGS) entry which is preliminary data.</text>
</comment>
<dbReference type="PRINTS" id="PR00133">
    <property type="entry name" value="GLHYDRLASE3"/>
</dbReference>
<organism evidence="7 8">
    <name type="scientific">Weissella confusa</name>
    <name type="common">Lactobacillus confusus</name>
    <dbReference type="NCBI Taxonomy" id="1583"/>
    <lineage>
        <taxon>Bacteria</taxon>
        <taxon>Bacillati</taxon>
        <taxon>Bacillota</taxon>
        <taxon>Bacilli</taxon>
        <taxon>Lactobacillales</taxon>
        <taxon>Lactobacillaceae</taxon>
        <taxon>Weissella</taxon>
    </lineage>
</organism>
<dbReference type="Proteomes" id="UP000808038">
    <property type="component" value="Unassembled WGS sequence"/>
</dbReference>
<dbReference type="Pfam" id="PF01915">
    <property type="entry name" value="Glyco_hydro_3_C"/>
    <property type="match status" value="1"/>
</dbReference>
<reference evidence="7" key="1">
    <citation type="submission" date="2020-02" db="EMBL/GenBank/DDBJ databases">
        <authorList>
            <person name="Fontana A."/>
            <person name="Patrone V."/>
            <person name="Morelli L."/>
        </authorList>
    </citation>
    <scope>NUCLEOTIDE SEQUENCE</scope>
    <source>
        <strain evidence="6">CCUG 30943</strain>
        <strain evidence="7">CCUG 43002</strain>
    </source>
</reference>
<dbReference type="InterPro" id="IPR013783">
    <property type="entry name" value="Ig-like_fold"/>
</dbReference>
<gene>
    <name evidence="7" type="ORF">HAU20_09975</name>
    <name evidence="6" type="ORF">HAU43_09370</name>
</gene>
<dbReference type="InterPro" id="IPR036881">
    <property type="entry name" value="Glyco_hydro_3_C_sf"/>
</dbReference>
<feature type="region of interest" description="Disordered" evidence="4">
    <location>
        <begin position="456"/>
        <end position="475"/>
    </location>
</feature>
<dbReference type="GO" id="GO:0009044">
    <property type="term" value="F:xylan 1,4-beta-xylosidase activity"/>
    <property type="evidence" value="ECO:0007669"/>
    <property type="project" value="InterPro"/>
</dbReference>
<keyword evidence="3 7" id="KW-0378">Hydrolase</keyword>
<reference evidence="7 8" key="2">
    <citation type="journal article" date="2021" name="Int. J. Food Microbiol.">
        <title>Safety demonstration of a microbial species for use in the food chain: Weissella confusa.</title>
        <authorList>
            <person name="Bourdichon F."/>
            <person name="Patrone V."/>
            <person name="Fontana A."/>
            <person name="Milani G."/>
            <person name="Morelli L."/>
        </authorList>
    </citation>
    <scope>NUCLEOTIDE SEQUENCE [LARGE SCALE GENOMIC DNA]</scope>
    <source>
        <strain evidence="6">CCUG 30943</strain>
        <strain evidence="7 8">CCUG 43002</strain>
    </source>
</reference>
<dbReference type="InterPro" id="IPR044993">
    <property type="entry name" value="BXL"/>
</dbReference>
<sequence>MDMTQQLTHEEARRQAKVIVDQMTIDEKIGQIKYEAPAIDRLNIPEYNYWNEALHGVARAGVATVFPQAIGLAATFDDHLINEIADVIGTEGRAKYNEFTKHDDRDIYKGLTFWSPNVNIFRDPRWGRGHETYGEDPFLTSKFGVAFIKGLQGQAKYLKLAATAKHFAVHSGPEGLRHGFDAVVSDKDLYETYLPAFKAAVEEADVESIMTAYNAVDGVPASVSEMLLKDILHDKWSFEGHVVSDYMAPEDVHENHKYTKDAAETMGLAIKAGLNLVAGHIEQSLHEALDRGLVTEEEITNAVISLYATRVRLGMFATDNEYDAIPYEANDTKAHNNLSEIAAEKSFVLLKNDGVLPLRKETMEAIAVVGPNAHSEIALLGNYFGTPSRSYTILEGIQERLGDDVRVHYSIGSGLFQDHAAEPLAKADERESEAVIAAEHSDVVVAVLGLDSTIEGEEGDAGNSQGAGDKPNLSLPGRQRQLLERLLAVGKPVVVLLASGSSLQLDGLENHPNLRAIMQIWYPGARGGLAVADVLFGAVSPSGKLPVTFYKNVDNLPAFEDYNMAGRTYRYMTDEALYPFGYGLTYSSVELSDLQVKSYEDTATVTATIQNTGNFDTDEVVQVYVKDLGSEFAVPNAQLKGFKRVYLGKGAKQTITFDLRPQDFEVFDAQGRNFIDSDRFEISVGVSQPDSRSIALTGVQPLQTELSLAGSQTMH</sequence>
<evidence type="ECO:0000256" key="4">
    <source>
        <dbReference type="SAM" id="MobiDB-lite"/>
    </source>
</evidence>